<proteinExistence type="predicted"/>
<sequence length="542" mass="58802">MAPKPSVAERTPLLPTEPVQENLDGSGLDLIKKGNKFWYVIPVIAGACLASVLPMTTTLAIIRIIICRRWYELHEPEALPMGHVPTEAMCEIPSVVTAYTIAITIMGIVDAFAAMLSFGLVNLFVKKYGRKPVFITLTSVACTAFSCFLLAFNVRGNLSLILAGIAIVLAAFASVPAVVLVGRMFVVDTTTPMTRTSGLSFLGASALLGLTPSFALGGYITEHYHHITAVYWVTLALQITVLLYEIFVLPESYVLEERQEAIEEMQHVIDEDLPDDGKAGLAHSFKRAIRPIFSVVEPLLVLVSKVPGEERRDYYLLIAGFASFLMYLGTHYLGLAVMMRLINEFHAPPDQNGLGMSLIMGGKGFVLVFIFPSVIKYGRILYAKHALRKGMQLTPQEIARRTDTVLSVVSYVIDAFFISMIGISKTKMGVFASSILMGFGAGGHIALNSLLVSSVHHAQSDEILSANAMLESVGQVLSPVVLGSILSATINTFPGLMFYVSSAIALAGATCIVIFRAVDKPDRRIHGDQHIHYPAPPTSGEP</sequence>
<evidence type="ECO:0000256" key="4">
    <source>
        <dbReference type="ARBA" id="ARBA00023136"/>
    </source>
</evidence>
<feature type="transmembrane region" description="Helical" evidence="6">
    <location>
        <begin position="354"/>
        <end position="375"/>
    </location>
</feature>
<dbReference type="InParanoid" id="A0A165EE14"/>
<feature type="transmembrane region" description="Helical" evidence="6">
    <location>
        <begin position="133"/>
        <end position="154"/>
    </location>
</feature>
<feature type="transmembrane region" description="Helical" evidence="6">
    <location>
        <begin position="314"/>
        <end position="334"/>
    </location>
</feature>
<feature type="transmembrane region" description="Helical" evidence="6">
    <location>
        <begin position="405"/>
        <end position="424"/>
    </location>
</feature>
<keyword evidence="8" id="KW-1185">Reference proteome</keyword>
<gene>
    <name evidence="7" type="ORF">CALCODRAFT_519259</name>
</gene>
<comment type="subcellular location">
    <subcellularLocation>
        <location evidence="1">Membrane</location>
        <topology evidence="1">Multi-pass membrane protein</topology>
    </subcellularLocation>
</comment>
<dbReference type="EMBL" id="KV424010">
    <property type="protein sequence ID" value="KZT54660.1"/>
    <property type="molecule type" value="Genomic_DNA"/>
</dbReference>
<organism evidence="7 8">
    <name type="scientific">Calocera cornea HHB12733</name>
    <dbReference type="NCBI Taxonomy" id="1353952"/>
    <lineage>
        <taxon>Eukaryota</taxon>
        <taxon>Fungi</taxon>
        <taxon>Dikarya</taxon>
        <taxon>Basidiomycota</taxon>
        <taxon>Agaricomycotina</taxon>
        <taxon>Dacrymycetes</taxon>
        <taxon>Dacrymycetales</taxon>
        <taxon>Dacrymycetaceae</taxon>
        <taxon>Calocera</taxon>
    </lineage>
</organism>
<dbReference type="OrthoDB" id="3026777at2759"/>
<feature type="transmembrane region" description="Helical" evidence="6">
    <location>
        <begin position="160"/>
        <end position="186"/>
    </location>
</feature>
<evidence type="ECO:0000256" key="2">
    <source>
        <dbReference type="ARBA" id="ARBA00022692"/>
    </source>
</evidence>
<dbReference type="SUPFAM" id="SSF103473">
    <property type="entry name" value="MFS general substrate transporter"/>
    <property type="match status" value="1"/>
</dbReference>
<dbReference type="Gene3D" id="1.20.1250.20">
    <property type="entry name" value="MFS general substrate transporter like domains"/>
    <property type="match status" value="1"/>
</dbReference>
<reference evidence="7 8" key="1">
    <citation type="journal article" date="2016" name="Mol. Biol. Evol.">
        <title>Comparative Genomics of Early-Diverging Mushroom-Forming Fungi Provides Insights into the Origins of Lignocellulose Decay Capabilities.</title>
        <authorList>
            <person name="Nagy L.G."/>
            <person name="Riley R."/>
            <person name="Tritt A."/>
            <person name="Adam C."/>
            <person name="Daum C."/>
            <person name="Floudas D."/>
            <person name="Sun H."/>
            <person name="Yadav J.S."/>
            <person name="Pangilinan J."/>
            <person name="Larsson K.H."/>
            <person name="Matsuura K."/>
            <person name="Barry K."/>
            <person name="Labutti K."/>
            <person name="Kuo R."/>
            <person name="Ohm R.A."/>
            <person name="Bhattacharya S.S."/>
            <person name="Shirouzu T."/>
            <person name="Yoshinaga Y."/>
            <person name="Martin F.M."/>
            <person name="Grigoriev I.V."/>
            <person name="Hibbett D.S."/>
        </authorList>
    </citation>
    <scope>NUCLEOTIDE SEQUENCE [LARGE SCALE GENOMIC DNA]</scope>
    <source>
        <strain evidence="7 8">HHB12733</strain>
    </source>
</reference>
<feature type="transmembrane region" description="Helical" evidence="6">
    <location>
        <begin position="98"/>
        <end position="121"/>
    </location>
</feature>
<dbReference type="GO" id="GO:0016020">
    <property type="term" value="C:membrane"/>
    <property type="evidence" value="ECO:0007669"/>
    <property type="project" value="UniProtKB-SubCell"/>
</dbReference>
<protein>
    <submittedName>
        <fullName evidence="7">MFS general substrate transporter</fullName>
    </submittedName>
</protein>
<accession>A0A165EE14</accession>
<name>A0A165EE14_9BASI</name>
<dbReference type="Proteomes" id="UP000076842">
    <property type="component" value="Unassembled WGS sequence"/>
</dbReference>
<keyword evidence="4 6" id="KW-0472">Membrane</keyword>
<feature type="transmembrane region" description="Helical" evidence="6">
    <location>
        <begin position="430"/>
        <end position="452"/>
    </location>
</feature>
<dbReference type="PANTHER" id="PTHR23507">
    <property type="entry name" value="ZGC:174356"/>
    <property type="match status" value="1"/>
</dbReference>
<dbReference type="GO" id="GO:0022857">
    <property type="term" value="F:transmembrane transporter activity"/>
    <property type="evidence" value="ECO:0007669"/>
    <property type="project" value="InterPro"/>
</dbReference>
<evidence type="ECO:0000256" key="5">
    <source>
        <dbReference type="SAM" id="MobiDB-lite"/>
    </source>
</evidence>
<evidence type="ECO:0000256" key="6">
    <source>
        <dbReference type="SAM" id="Phobius"/>
    </source>
</evidence>
<feature type="transmembrane region" description="Helical" evidence="6">
    <location>
        <begin position="496"/>
        <end position="515"/>
    </location>
</feature>
<keyword evidence="3 6" id="KW-1133">Transmembrane helix</keyword>
<keyword evidence="2 6" id="KW-0812">Transmembrane</keyword>
<dbReference type="InterPro" id="IPR011701">
    <property type="entry name" value="MFS"/>
</dbReference>
<evidence type="ECO:0000256" key="3">
    <source>
        <dbReference type="ARBA" id="ARBA00022989"/>
    </source>
</evidence>
<feature type="transmembrane region" description="Helical" evidence="6">
    <location>
        <begin position="198"/>
        <end position="217"/>
    </location>
</feature>
<evidence type="ECO:0000256" key="1">
    <source>
        <dbReference type="ARBA" id="ARBA00004141"/>
    </source>
</evidence>
<feature type="transmembrane region" description="Helical" evidence="6">
    <location>
        <begin position="37"/>
        <end position="66"/>
    </location>
</feature>
<dbReference type="AlphaFoldDB" id="A0A165EE14"/>
<evidence type="ECO:0000313" key="7">
    <source>
        <dbReference type="EMBL" id="KZT54660.1"/>
    </source>
</evidence>
<feature type="region of interest" description="Disordered" evidence="5">
    <location>
        <begin position="1"/>
        <end position="20"/>
    </location>
</feature>
<feature type="transmembrane region" description="Helical" evidence="6">
    <location>
        <begin position="473"/>
        <end position="490"/>
    </location>
</feature>
<evidence type="ECO:0000313" key="8">
    <source>
        <dbReference type="Proteomes" id="UP000076842"/>
    </source>
</evidence>
<feature type="transmembrane region" description="Helical" evidence="6">
    <location>
        <begin position="229"/>
        <end position="249"/>
    </location>
</feature>
<dbReference type="PANTHER" id="PTHR23507:SF1">
    <property type="entry name" value="FI18259P1-RELATED"/>
    <property type="match status" value="1"/>
</dbReference>
<dbReference type="Pfam" id="PF07690">
    <property type="entry name" value="MFS_1"/>
    <property type="match status" value="1"/>
</dbReference>
<dbReference type="InterPro" id="IPR036259">
    <property type="entry name" value="MFS_trans_sf"/>
</dbReference>